<dbReference type="OrthoDB" id="2982596at2759"/>
<evidence type="ECO:0000256" key="1">
    <source>
        <dbReference type="SAM" id="Phobius"/>
    </source>
</evidence>
<dbReference type="Pfam" id="PF20151">
    <property type="entry name" value="DUF6533"/>
    <property type="match status" value="1"/>
</dbReference>
<dbReference type="Proteomes" id="UP000613580">
    <property type="component" value="Unassembled WGS sequence"/>
</dbReference>
<keyword evidence="1" id="KW-1133">Transmembrane helix</keyword>
<dbReference type="EMBL" id="JACAZE010000006">
    <property type="protein sequence ID" value="KAF7314131.1"/>
    <property type="molecule type" value="Genomic_DNA"/>
</dbReference>
<gene>
    <name evidence="3" type="ORF">HMN09_00572200</name>
</gene>
<evidence type="ECO:0000313" key="4">
    <source>
        <dbReference type="Proteomes" id="UP000613580"/>
    </source>
</evidence>
<sequence>MSSASSLPSGPKTWQVISDARMTNSMILGALTLLVYDHILTLPDEIELMWPKRDQRIPATNLVYLWNRYFTLIVLSYDASVQMSPYKSNASRSLSGLFTEIMFLSRASCIKFFQGEAATSTLILATVDLILVLRVWLLYEKKRILLYLLFPMILLEILTMAVVAHYTIASVPEYWPLPFPSTGCYPMGNVPRFFAFYSAPVLVVSLTMFALTAYRCGSTLLAHWHGRAELPIYTLFLRDGVFWFVAIFATFIPELVIWATARESLAELLIAPGIAISSIIGSRVLLNIRALGRRRLRPSTAWTADTRMRRNQTAMEFDTIDYPSTPWRTTVGLTTEGDSNWAGG</sequence>
<feature type="transmembrane region" description="Helical" evidence="1">
    <location>
        <begin position="144"/>
        <end position="168"/>
    </location>
</feature>
<dbReference type="AlphaFoldDB" id="A0A8H6WEZ0"/>
<keyword evidence="1" id="KW-0812">Transmembrane</keyword>
<keyword evidence="1" id="KW-0472">Membrane</keyword>
<name>A0A8H6WEZ0_MYCCL</name>
<proteinExistence type="predicted"/>
<feature type="transmembrane region" description="Helical" evidence="1">
    <location>
        <begin position="235"/>
        <end position="259"/>
    </location>
</feature>
<feature type="transmembrane region" description="Helical" evidence="1">
    <location>
        <begin position="119"/>
        <end position="137"/>
    </location>
</feature>
<feature type="transmembrane region" description="Helical" evidence="1">
    <location>
        <begin position="265"/>
        <end position="286"/>
    </location>
</feature>
<comment type="caution">
    <text evidence="3">The sequence shown here is derived from an EMBL/GenBank/DDBJ whole genome shotgun (WGS) entry which is preliminary data.</text>
</comment>
<reference evidence="3" key="1">
    <citation type="submission" date="2020-05" db="EMBL/GenBank/DDBJ databases">
        <title>Mycena genomes resolve the evolution of fungal bioluminescence.</title>
        <authorList>
            <person name="Tsai I.J."/>
        </authorList>
    </citation>
    <scope>NUCLEOTIDE SEQUENCE</scope>
    <source>
        <strain evidence="3">110903Hualien_Pintung</strain>
    </source>
</reference>
<feature type="domain" description="DUF6533" evidence="2">
    <location>
        <begin position="27"/>
        <end position="73"/>
    </location>
</feature>
<accession>A0A8H6WEZ0</accession>
<keyword evidence="4" id="KW-1185">Reference proteome</keyword>
<dbReference type="InterPro" id="IPR045340">
    <property type="entry name" value="DUF6533"/>
</dbReference>
<evidence type="ECO:0000313" key="3">
    <source>
        <dbReference type="EMBL" id="KAF7314131.1"/>
    </source>
</evidence>
<evidence type="ECO:0000259" key="2">
    <source>
        <dbReference type="Pfam" id="PF20151"/>
    </source>
</evidence>
<organism evidence="3 4">
    <name type="scientific">Mycena chlorophos</name>
    <name type="common">Agaric fungus</name>
    <name type="synonym">Agaricus chlorophos</name>
    <dbReference type="NCBI Taxonomy" id="658473"/>
    <lineage>
        <taxon>Eukaryota</taxon>
        <taxon>Fungi</taxon>
        <taxon>Dikarya</taxon>
        <taxon>Basidiomycota</taxon>
        <taxon>Agaricomycotina</taxon>
        <taxon>Agaricomycetes</taxon>
        <taxon>Agaricomycetidae</taxon>
        <taxon>Agaricales</taxon>
        <taxon>Marasmiineae</taxon>
        <taxon>Mycenaceae</taxon>
        <taxon>Mycena</taxon>
    </lineage>
</organism>
<protein>
    <recommendedName>
        <fullName evidence="2">DUF6533 domain-containing protein</fullName>
    </recommendedName>
</protein>
<feature type="transmembrane region" description="Helical" evidence="1">
    <location>
        <begin position="194"/>
        <end position="214"/>
    </location>
</feature>